<feature type="domain" description="3-hydroxyisobutyrate dehydrogenase-like NAD-binding" evidence="4">
    <location>
        <begin position="180"/>
        <end position="301"/>
    </location>
</feature>
<dbReference type="SUPFAM" id="SSF48179">
    <property type="entry name" value="6-phosphogluconate dehydrogenase C-terminal domain-like"/>
    <property type="match status" value="1"/>
</dbReference>
<evidence type="ECO:0000259" key="4">
    <source>
        <dbReference type="Pfam" id="PF14833"/>
    </source>
</evidence>
<evidence type="ECO:0000313" key="5">
    <source>
        <dbReference type="EMBL" id="MCJ2180202.1"/>
    </source>
</evidence>
<dbReference type="InterPro" id="IPR015815">
    <property type="entry name" value="HIBADH-related"/>
</dbReference>
<dbReference type="InterPro" id="IPR029154">
    <property type="entry name" value="HIBADH-like_NADP-bd"/>
</dbReference>
<dbReference type="Proteomes" id="UP001162880">
    <property type="component" value="Unassembled WGS sequence"/>
</dbReference>
<dbReference type="InterPro" id="IPR013328">
    <property type="entry name" value="6PGD_dom2"/>
</dbReference>
<proteinExistence type="predicted"/>
<dbReference type="Pfam" id="PF14833">
    <property type="entry name" value="NAD_binding_11"/>
    <property type="match status" value="1"/>
</dbReference>
<dbReference type="PIRSF" id="PIRSF000103">
    <property type="entry name" value="HIBADH"/>
    <property type="match status" value="1"/>
</dbReference>
<dbReference type="EMBL" id="JALHLE010000029">
    <property type="protein sequence ID" value="MCJ2180202.1"/>
    <property type="molecule type" value="Genomic_DNA"/>
</dbReference>
<sequence>MNETATPARAGTDTWAETPTLGFIGLGVMGSGMCANAVKKHGALLHAFDMNPDALTAQVAGGAREAGSVADVARNANVIFLSLPGGKQVMSVCEEIAAHAAPGSIVVDLSTTSVADARAVCAMLADKGLAFADAPVARTRQAAIDGTLSIMVGASEGLFARIEPLLHYMGSDVTLCGEVGCGQVVKLINNTLLFEQVAAIAEMMVVAERAGVTGDKLIEAVGLGSGNSFALQTHAKKAMAPREFPAKAFPMPYALKDIGYTIELAEQMGVEPRLTRLAAEYYQAAIDMGIGEKYFPAIIEVVDAKKP</sequence>
<accession>A0ABT0B562</accession>
<organism evidence="5 6">
    <name type="scientific">Novosphingobium album</name>
    <name type="common">ex Hu et al. 2023</name>
    <dbReference type="NCBI Taxonomy" id="2930093"/>
    <lineage>
        <taxon>Bacteria</taxon>
        <taxon>Pseudomonadati</taxon>
        <taxon>Pseudomonadota</taxon>
        <taxon>Alphaproteobacteria</taxon>
        <taxon>Sphingomonadales</taxon>
        <taxon>Sphingomonadaceae</taxon>
        <taxon>Novosphingobium</taxon>
    </lineage>
</organism>
<evidence type="ECO:0000313" key="6">
    <source>
        <dbReference type="Proteomes" id="UP001162880"/>
    </source>
</evidence>
<dbReference type="InterPro" id="IPR036291">
    <property type="entry name" value="NAD(P)-bd_dom_sf"/>
</dbReference>
<evidence type="ECO:0000256" key="1">
    <source>
        <dbReference type="ARBA" id="ARBA00023002"/>
    </source>
</evidence>
<protein>
    <submittedName>
        <fullName evidence="5">NAD(P)-dependent oxidoreductase</fullName>
    </submittedName>
</protein>
<keyword evidence="2" id="KW-0520">NAD</keyword>
<dbReference type="Gene3D" id="1.10.1040.10">
    <property type="entry name" value="N-(1-d-carboxylethyl)-l-norvaline Dehydrogenase, domain 2"/>
    <property type="match status" value="1"/>
</dbReference>
<dbReference type="Pfam" id="PF03446">
    <property type="entry name" value="NAD_binding_2"/>
    <property type="match status" value="1"/>
</dbReference>
<gene>
    <name evidence="5" type="ORF">MTR64_16645</name>
</gene>
<evidence type="ECO:0000259" key="3">
    <source>
        <dbReference type="Pfam" id="PF03446"/>
    </source>
</evidence>
<dbReference type="SUPFAM" id="SSF51735">
    <property type="entry name" value="NAD(P)-binding Rossmann-fold domains"/>
    <property type="match status" value="1"/>
</dbReference>
<dbReference type="InterPro" id="IPR008927">
    <property type="entry name" value="6-PGluconate_DH-like_C_sf"/>
</dbReference>
<dbReference type="Gene3D" id="3.40.50.720">
    <property type="entry name" value="NAD(P)-binding Rossmann-like Domain"/>
    <property type="match status" value="1"/>
</dbReference>
<feature type="domain" description="6-phosphogluconate dehydrogenase NADP-binding" evidence="3">
    <location>
        <begin position="21"/>
        <end position="177"/>
    </location>
</feature>
<keyword evidence="6" id="KW-1185">Reference proteome</keyword>
<dbReference type="PANTHER" id="PTHR43060">
    <property type="entry name" value="3-HYDROXYISOBUTYRATE DEHYDROGENASE-LIKE 1, MITOCHONDRIAL-RELATED"/>
    <property type="match status" value="1"/>
</dbReference>
<dbReference type="InterPro" id="IPR006115">
    <property type="entry name" value="6PGDH_NADP-bd"/>
</dbReference>
<comment type="caution">
    <text evidence="5">The sequence shown here is derived from an EMBL/GenBank/DDBJ whole genome shotgun (WGS) entry which is preliminary data.</text>
</comment>
<keyword evidence="1" id="KW-0560">Oxidoreductase</keyword>
<dbReference type="RefSeq" id="WP_243995604.1">
    <property type="nucleotide sequence ID" value="NZ_JALHLE010000029.1"/>
</dbReference>
<reference evidence="5" key="1">
    <citation type="submission" date="2022-03" db="EMBL/GenBank/DDBJ databases">
        <title>Identification of a novel bacterium isolated from mangrove sediments.</title>
        <authorList>
            <person name="Pan X."/>
        </authorList>
    </citation>
    <scope>NUCLEOTIDE SEQUENCE</scope>
    <source>
        <strain evidence="5">B2580</strain>
    </source>
</reference>
<dbReference type="PANTHER" id="PTHR43060:SF15">
    <property type="entry name" value="3-HYDROXYISOBUTYRATE DEHYDROGENASE-LIKE 1, MITOCHONDRIAL-RELATED"/>
    <property type="match status" value="1"/>
</dbReference>
<name>A0ABT0B562_9SPHN</name>
<evidence type="ECO:0000256" key="2">
    <source>
        <dbReference type="ARBA" id="ARBA00023027"/>
    </source>
</evidence>